<dbReference type="InterPro" id="IPR036206">
    <property type="entry name" value="ThiamineP_synth_sf"/>
</dbReference>
<organism evidence="13 14">
    <name type="scientific">Ectobacillus antri</name>
    <dbReference type="NCBI Taxonomy" id="2486280"/>
    <lineage>
        <taxon>Bacteria</taxon>
        <taxon>Bacillati</taxon>
        <taxon>Bacillota</taxon>
        <taxon>Bacilli</taxon>
        <taxon>Bacillales</taxon>
        <taxon>Bacillaceae</taxon>
        <taxon>Ectobacillus</taxon>
    </lineage>
</organism>
<keyword evidence="3 9" id="KW-0479">Metal-binding</keyword>
<dbReference type="Gene3D" id="3.20.20.70">
    <property type="entry name" value="Aldolase class I"/>
    <property type="match status" value="1"/>
</dbReference>
<evidence type="ECO:0000256" key="4">
    <source>
        <dbReference type="ARBA" id="ARBA00022842"/>
    </source>
</evidence>
<dbReference type="SUPFAM" id="SSF51391">
    <property type="entry name" value="Thiamin phosphate synthase"/>
    <property type="match status" value="1"/>
</dbReference>
<dbReference type="RefSeq" id="WP_124565003.1">
    <property type="nucleotide sequence ID" value="NZ_JARRRY010000017.1"/>
</dbReference>
<feature type="binding site" evidence="9">
    <location>
        <position position="175"/>
    </location>
    <ligand>
        <name>2-[(2R,5Z)-2-carboxy-4-methylthiazol-5(2H)-ylidene]ethyl phosphate</name>
        <dbReference type="ChEBI" id="CHEBI:62899"/>
    </ligand>
</feature>
<feature type="binding site" evidence="9">
    <location>
        <begin position="143"/>
        <end position="145"/>
    </location>
    <ligand>
        <name>2-[(2R,5Z)-2-carboxy-4-methylthiazol-5(2H)-ylidene]ethyl phosphate</name>
        <dbReference type="ChEBI" id="CHEBI:62899"/>
    </ligand>
</feature>
<comment type="similarity">
    <text evidence="9 10">Belongs to the thiamine-phosphate synthase family.</text>
</comment>
<evidence type="ECO:0000256" key="2">
    <source>
        <dbReference type="ARBA" id="ARBA00022679"/>
    </source>
</evidence>
<dbReference type="InterPro" id="IPR022998">
    <property type="entry name" value="ThiamineP_synth_TenI"/>
</dbReference>
<keyword evidence="5 9" id="KW-0784">Thiamine biosynthesis</keyword>
<evidence type="ECO:0000313" key="13">
    <source>
        <dbReference type="EMBL" id="MDG5755086.1"/>
    </source>
</evidence>
<accession>A0ABT6H6W3</accession>
<keyword evidence="4 9" id="KW-0460">Magnesium</keyword>
<comment type="catalytic activity">
    <reaction evidence="7 9 10">
        <text>2-(2-carboxy-4-methylthiazol-5-yl)ethyl phosphate + 4-amino-2-methyl-5-(diphosphooxymethyl)pyrimidine + 2 H(+) = thiamine phosphate + CO2 + diphosphate</text>
        <dbReference type="Rhea" id="RHEA:47848"/>
        <dbReference type="ChEBI" id="CHEBI:15378"/>
        <dbReference type="ChEBI" id="CHEBI:16526"/>
        <dbReference type="ChEBI" id="CHEBI:33019"/>
        <dbReference type="ChEBI" id="CHEBI:37575"/>
        <dbReference type="ChEBI" id="CHEBI:57841"/>
        <dbReference type="ChEBI" id="CHEBI:62890"/>
        <dbReference type="EC" id="2.5.1.3"/>
    </reaction>
</comment>
<evidence type="ECO:0000256" key="10">
    <source>
        <dbReference type="RuleBase" id="RU003826"/>
    </source>
</evidence>
<comment type="catalytic activity">
    <reaction evidence="6 9 10">
        <text>4-methyl-5-(2-phosphooxyethyl)-thiazole + 4-amino-2-methyl-5-(diphosphooxymethyl)pyrimidine + H(+) = thiamine phosphate + diphosphate</text>
        <dbReference type="Rhea" id="RHEA:22328"/>
        <dbReference type="ChEBI" id="CHEBI:15378"/>
        <dbReference type="ChEBI" id="CHEBI:33019"/>
        <dbReference type="ChEBI" id="CHEBI:37575"/>
        <dbReference type="ChEBI" id="CHEBI:57841"/>
        <dbReference type="ChEBI" id="CHEBI:58296"/>
        <dbReference type="EC" id="2.5.1.3"/>
    </reaction>
</comment>
<evidence type="ECO:0000256" key="6">
    <source>
        <dbReference type="ARBA" id="ARBA00047334"/>
    </source>
</evidence>
<feature type="binding site" evidence="9">
    <location>
        <position position="146"/>
    </location>
    <ligand>
        <name>4-amino-2-methyl-5-(diphosphooxymethyl)pyrimidine</name>
        <dbReference type="ChEBI" id="CHEBI:57841"/>
    </ligand>
</feature>
<sequence length="219" mass="23730">MSRITAKKMRELLPVYFIAGSNNCKENLETVVEQAIQGGITLFQFREKGNDALHGEQRYALAQRVQRICQENGVPFIVNDDIELALSLDADGVHIGQEDEAASLVRERIGNRILGVSVHSVEEAKQAIRDGADYLGIGPIFPTNSKADAKRVQGTVVIEEIRKQHIAIPIVGIGGIHVENANQVIRGGADGISVISAISEAPAVAARVRELRRAVSHAQ</sequence>
<evidence type="ECO:0000259" key="12">
    <source>
        <dbReference type="Pfam" id="PF02581"/>
    </source>
</evidence>
<name>A0ABT6H6W3_9BACI</name>
<dbReference type="PANTHER" id="PTHR20857">
    <property type="entry name" value="THIAMINE-PHOSPHATE PYROPHOSPHORYLASE"/>
    <property type="match status" value="1"/>
</dbReference>
<comment type="pathway">
    <text evidence="1 9 11">Cofactor biosynthesis; thiamine diphosphate biosynthesis; thiamine phosphate from 4-amino-2-methyl-5-diphosphomethylpyrimidine and 4-methyl-5-(2-phosphoethyl)-thiazole: step 1/1.</text>
</comment>
<keyword evidence="2 9" id="KW-0808">Transferase</keyword>
<reference evidence="13 14" key="1">
    <citation type="submission" date="2023-04" db="EMBL/GenBank/DDBJ databases">
        <title>Ectobacillus antri isolated from activated sludge.</title>
        <authorList>
            <person name="Yan P."/>
            <person name="Liu X."/>
        </authorList>
    </citation>
    <scope>NUCLEOTIDE SEQUENCE [LARGE SCALE GENOMIC DNA]</scope>
    <source>
        <strain evidence="13 14">C18H</strain>
    </source>
</reference>
<feature type="binding site" evidence="9">
    <location>
        <position position="117"/>
    </location>
    <ligand>
        <name>4-amino-2-methyl-5-(diphosphooxymethyl)pyrimidine</name>
        <dbReference type="ChEBI" id="CHEBI:57841"/>
    </ligand>
</feature>
<dbReference type="NCBIfam" id="TIGR00693">
    <property type="entry name" value="thiE"/>
    <property type="match status" value="1"/>
</dbReference>
<evidence type="ECO:0000256" key="8">
    <source>
        <dbReference type="ARBA" id="ARBA00047883"/>
    </source>
</evidence>
<protein>
    <recommendedName>
        <fullName evidence="9">Thiamine-phosphate synthase</fullName>
        <shortName evidence="9">TP synthase</shortName>
        <shortName evidence="9">TPS</shortName>
        <ecNumber evidence="9">2.5.1.3</ecNumber>
    </recommendedName>
    <alternativeName>
        <fullName evidence="9">Thiamine-phosphate pyrophosphorylase</fullName>
        <shortName evidence="9">TMP pyrophosphorylase</shortName>
        <shortName evidence="9">TMP-PPase</shortName>
    </alternativeName>
</protein>
<evidence type="ECO:0000256" key="11">
    <source>
        <dbReference type="RuleBase" id="RU004253"/>
    </source>
</evidence>
<comment type="catalytic activity">
    <reaction evidence="8 9 10">
        <text>2-[(2R,5Z)-2-carboxy-4-methylthiazol-5(2H)-ylidene]ethyl phosphate + 4-amino-2-methyl-5-(diphosphooxymethyl)pyrimidine + 2 H(+) = thiamine phosphate + CO2 + diphosphate</text>
        <dbReference type="Rhea" id="RHEA:47844"/>
        <dbReference type="ChEBI" id="CHEBI:15378"/>
        <dbReference type="ChEBI" id="CHEBI:16526"/>
        <dbReference type="ChEBI" id="CHEBI:33019"/>
        <dbReference type="ChEBI" id="CHEBI:37575"/>
        <dbReference type="ChEBI" id="CHEBI:57841"/>
        <dbReference type="ChEBI" id="CHEBI:62899"/>
        <dbReference type="EC" id="2.5.1.3"/>
    </reaction>
</comment>
<comment type="cofactor">
    <cofactor evidence="9">
        <name>Mg(2+)</name>
        <dbReference type="ChEBI" id="CHEBI:18420"/>
    </cofactor>
    <text evidence="9">Binds 1 Mg(2+) ion per subunit.</text>
</comment>
<dbReference type="EC" id="2.5.1.3" evidence="9"/>
<evidence type="ECO:0000313" key="14">
    <source>
        <dbReference type="Proteomes" id="UP001218246"/>
    </source>
</evidence>
<feature type="domain" description="Thiamine phosphate synthase/TenI" evidence="12">
    <location>
        <begin position="15"/>
        <end position="198"/>
    </location>
</feature>
<proteinExistence type="inferred from homology"/>
<gene>
    <name evidence="9 13" type="primary">thiE</name>
    <name evidence="13" type="ORF">P6P90_14140</name>
</gene>
<dbReference type="CDD" id="cd00564">
    <property type="entry name" value="TMP_TenI"/>
    <property type="match status" value="1"/>
</dbReference>
<dbReference type="Pfam" id="PF02581">
    <property type="entry name" value="TMP-TENI"/>
    <property type="match status" value="1"/>
</dbReference>
<evidence type="ECO:0000256" key="7">
    <source>
        <dbReference type="ARBA" id="ARBA00047851"/>
    </source>
</evidence>
<evidence type="ECO:0000256" key="5">
    <source>
        <dbReference type="ARBA" id="ARBA00022977"/>
    </source>
</evidence>
<comment type="function">
    <text evidence="9">Condenses 4-methyl-5-(beta-hydroxyethyl)thiazole monophosphate (THZ-P) and 2-methyl-4-amino-5-hydroxymethyl pyrimidine pyrophosphate (HMP-PP) to form thiamine monophosphate (TMP).</text>
</comment>
<dbReference type="PANTHER" id="PTHR20857:SF15">
    <property type="entry name" value="THIAMINE-PHOSPHATE SYNTHASE"/>
    <property type="match status" value="1"/>
</dbReference>
<feature type="binding site" evidence="9">
    <location>
        <begin position="195"/>
        <end position="196"/>
    </location>
    <ligand>
        <name>2-[(2R,5Z)-2-carboxy-4-methylthiazol-5(2H)-ylidene]ethyl phosphate</name>
        <dbReference type="ChEBI" id="CHEBI:62899"/>
    </ligand>
</feature>
<feature type="binding site" evidence="9">
    <location>
        <begin position="44"/>
        <end position="48"/>
    </location>
    <ligand>
        <name>4-amino-2-methyl-5-(diphosphooxymethyl)pyrimidine</name>
        <dbReference type="ChEBI" id="CHEBI:57841"/>
    </ligand>
</feature>
<evidence type="ECO:0000256" key="9">
    <source>
        <dbReference type="HAMAP-Rule" id="MF_00097"/>
    </source>
</evidence>
<dbReference type="InterPro" id="IPR013785">
    <property type="entry name" value="Aldolase_TIM"/>
</dbReference>
<evidence type="ECO:0000256" key="3">
    <source>
        <dbReference type="ARBA" id="ARBA00022723"/>
    </source>
</evidence>
<dbReference type="EMBL" id="JARULN010000018">
    <property type="protein sequence ID" value="MDG5755086.1"/>
    <property type="molecule type" value="Genomic_DNA"/>
</dbReference>
<keyword evidence="14" id="KW-1185">Reference proteome</keyword>
<dbReference type="InterPro" id="IPR034291">
    <property type="entry name" value="TMP_synthase"/>
</dbReference>
<feature type="binding site" evidence="9">
    <location>
        <position position="80"/>
    </location>
    <ligand>
        <name>Mg(2+)</name>
        <dbReference type="ChEBI" id="CHEBI:18420"/>
    </ligand>
</feature>
<comment type="caution">
    <text evidence="13">The sequence shown here is derived from an EMBL/GenBank/DDBJ whole genome shotgun (WGS) entry which is preliminary data.</text>
</comment>
<dbReference type="Proteomes" id="UP001218246">
    <property type="component" value="Unassembled WGS sequence"/>
</dbReference>
<feature type="binding site" evidence="9">
    <location>
        <position position="99"/>
    </location>
    <ligand>
        <name>Mg(2+)</name>
        <dbReference type="ChEBI" id="CHEBI:18420"/>
    </ligand>
</feature>
<evidence type="ECO:0000256" key="1">
    <source>
        <dbReference type="ARBA" id="ARBA00005165"/>
    </source>
</evidence>
<feature type="binding site" evidence="9">
    <location>
        <position position="79"/>
    </location>
    <ligand>
        <name>4-amino-2-methyl-5-(diphosphooxymethyl)pyrimidine</name>
        <dbReference type="ChEBI" id="CHEBI:57841"/>
    </ligand>
</feature>
<dbReference type="GO" id="GO:0004789">
    <property type="term" value="F:thiamine-phosphate diphosphorylase activity"/>
    <property type="evidence" value="ECO:0007669"/>
    <property type="project" value="UniProtKB-EC"/>
</dbReference>
<dbReference type="HAMAP" id="MF_00097">
    <property type="entry name" value="TMP_synthase"/>
    <property type="match status" value="1"/>
</dbReference>